<dbReference type="InterPro" id="IPR015422">
    <property type="entry name" value="PyrdxlP-dep_Trfase_small"/>
</dbReference>
<accession>A9V1F9</accession>
<dbReference type="GO" id="GO:0019481">
    <property type="term" value="P:L-alanine catabolic process, by transamination"/>
    <property type="evidence" value="ECO:0000318"/>
    <property type="project" value="GO_Central"/>
</dbReference>
<comment type="cofactor">
    <cofactor evidence="1">
        <name>pyridoxal 5'-phosphate</name>
        <dbReference type="ChEBI" id="CHEBI:597326"/>
    </cofactor>
</comment>
<dbReference type="EMBL" id="CH991554">
    <property type="protein sequence ID" value="EDQ88560.1"/>
    <property type="molecule type" value="Genomic_DNA"/>
</dbReference>
<keyword evidence="11" id="KW-1185">Reference proteome</keyword>
<protein>
    <recommendedName>
        <fullName evidence="5">alanine--glyoxylate transaminase</fullName>
        <ecNumber evidence="5">2.6.1.44</ecNumber>
    </recommendedName>
</protein>
<evidence type="ECO:0000256" key="8">
    <source>
        <dbReference type="ARBA" id="ARBA00022898"/>
    </source>
</evidence>
<dbReference type="InterPro" id="IPR005814">
    <property type="entry name" value="Aminotrans_3"/>
</dbReference>
<comment type="similarity">
    <text evidence="3 9">Belongs to the class-III pyridoxal-phosphate-dependent aminotransferase family.</text>
</comment>
<evidence type="ECO:0000256" key="9">
    <source>
        <dbReference type="RuleBase" id="RU003560"/>
    </source>
</evidence>
<dbReference type="GeneID" id="5891901"/>
<gene>
    <name evidence="10" type="ORF">MONBRDRAFT_26129</name>
</gene>
<comment type="subunit">
    <text evidence="4">Homotetramer.</text>
</comment>
<dbReference type="GO" id="GO:0008453">
    <property type="term" value="F:alanine-glyoxylate transaminase activity"/>
    <property type="evidence" value="ECO:0000318"/>
    <property type="project" value="GO_Central"/>
</dbReference>
<dbReference type="CDD" id="cd00610">
    <property type="entry name" value="OAT_like"/>
    <property type="match status" value="1"/>
</dbReference>
<evidence type="ECO:0000256" key="1">
    <source>
        <dbReference type="ARBA" id="ARBA00001933"/>
    </source>
</evidence>
<dbReference type="GO" id="GO:0005739">
    <property type="term" value="C:mitochondrion"/>
    <property type="evidence" value="ECO:0000318"/>
    <property type="project" value="GO_Central"/>
</dbReference>
<keyword evidence="8 9" id="KW-0663">Pyridoxal phosphate</keyword>
<dbReference type="KEGG" id="mbr:MONBRDRAFT_26129"/>
<sequence length="453" mass="49118">MRSARPVSHAPLRLQLRFGATAAPPLSYDKLRQTWENHTRSLYTFFDEPLLIVEARRAVLTDYQGREYIDFYNNVHQIGHSDARVAEAVYAQMLKSSLSTRFLSEVTPRCMRYCVSEPLSCLAFSYIDALISKMPESPTGKGWSVFLVNSGSEANDLAMQIARDYTGRQRIVAIENCYHGITSAINEINSSSSTGISASKGSDASATLEEGVASSKAVLDGDGTAESAPAAFIAETVQGVGGNVDWPDEYLKEVFDHVQQLGGITIADEVQTGFGRCGTFWGFERDGVIPDIVTMGKPIGNGFPLGAVVCRTELAEAIEDAKLFSTFGGNPPAAAAGLAVMAAIEEDNLVARAASMGAFLRSGLESLCDEHPHVFERVTGRGLFLGLHLRVPSAAKKHPHMPAILQECLDHGIVLGKGGIHSHVLRFKPPLCIEEDQIYRCLQVVRDVCVKLA</sequence>
<dbReference type="eggNOG" id="KOG1404">
    <property type="taxonomic scope" value="Eukaryota"/>
</dbReference>
<evidence type="ECO:0000256" key="5">
    <source>
        <dbReference type="ARBA" id="ARBA00013049"/>
    </source>
</evidence>
<dbReference type="GO" id="GO:0009436">
    <property type="term" value="P:glyoxylate catabolic process"/>
    <property type="evidence" value="ECO:0000318"/>
    <property type="project" value="GO_Central"/>
</dbReference>
<evidence type="ECO:0000256" key="2">
    <source>
        <dbReference type="ARBA" id="ARBA00004173"/>
    </source>
</evidence>
<evidence type="ECO:0000256" key="3">
    <source>
        <dbReference type="ARBA" id="ARBA00008954"/>
    </source>
</evidence>
<evidence type="ECO:0000313" key="10">
    <source>
        <dbReference type="EMBL" id="EDQ88560.1"/>
    </source>
</evidence>
<evidence type="ECO:0000313" key="11">
    <source>
        <dbReference type="Proteomes" id="UP000001357"/>
    </source>
</evidence>
<dbReference type="PANTHER" id="PTHR45688:SF3">
    <property type="entry name" value="ALANINE--GLYOXYLATE AMINOTRANSFERASE 2, MITOCHONDRIAL"/>
    <property type="match status" value="1"/>
</dbReference>
<dbReference type="InParanoid" id="A9V1F9"/>
<dbReference type="InterPro" id="IPR015421">
    <property type="entry name" value="PyrdxlP-dep_Trfase_major"/>
</dbReference>
<comment type="subcellular location">
    <subcellularLocation>
        <location evidence="2">Mitochondrion</location>
    </subcellularLocation>
</comment>
<keyword evidence="7" id="KW-0808">Transferase</keyword>
<dbReference type="InterPro" id="IPR015424">
    <property type="entry name" value="PyrdxlP-dep_Trfase"/>
</dbReference>
<evidence type="ECO:0000256" key="7">
    <source>
        <dbReference type="ARBA" id="ARBA00022679"/>
    </source>
</evidence>
<dbReference type="Gene3D" id="3.90.1150.10">
    <property type="entry name" value="Aspartate Aminotransferase, domain 1"/>
    <property type="match status" value="1"/>
</dbReference>
<evidence type="ECO:0000256" key="4">
    <source>
        <dbReference type="ARBA" id="ARBA00011881"/>
    </source>
</evidence>
<dbReference type="Proteomes" id="UP000001357">
    <property type="component" value="Unassembled WGS sequence"/>
</dbReference>
<dbReference type="RefSeq" id="XP_001746664.1">
    <property type="nucleotide sequence ID" value="XM_001746612.1"/>
</dbReference>
<dbReference type="Gene3D" id="3.40.640.10">
    <property type="entry name" value="Type I PLP-dependent aspartate aminotransferase-like (Major domain)"/>
    <property type="match status" value="1"/>
</dbReference>
<dbReference type="GO" id="GO:0030170">
    <property type="term" value="F:pyridoxal phosphate binding"/>
    <property type="evidence" value="ECO:0007669"/>
    <property type="project" value="InterPro"/>
</dbReference>
<name>A9V1F9_MONBE</name>
<reference evidence="10 11" key="1">
    <citation type="journal article" date="2008" name="Nature">
        <title>The genome of the choanoflagellate Monosiga brevicollis and the origin of metazoans.</title>
        <authorList>
            <consortium name="JGI Sequencing"/>
            <person name="King N."/>
            <person name="Westbrook M.J."/>
            <person name="Young S.L."/>
            <person name="Kuo A."/>
            <person name="Abedin M."/>
            <person name="Chapman J."/>
            <person name="Fairclough S."/>
            <person name="Hellsten U."/>
            <person name="Isogai Y."/>
            <person name="Letunic I."/>
            <person name="Marr M."/>
            <person name="Pincus D."/>
            <person name="Putnam N."/>
            <person name="Rokas A."/>
            <person name="Wright K.J."/>
            <person name="Zuzow R."/>
            <person name="Dirks W."/>
            <person name="Good M."/>
            <person name="Goodstein D."/>
            <person name="Lemons D."/>
            <person name="Li W."/>
            <person name="Lyons J.B."/>
            <person name="Morris A."/>
            <person name="Nichols S."/>
            <person name="Richter D.J."/>
            <person name="Salamov A."/>
            <person name="Bork P."/>
            <person name="Lim W.A."/>
            <person name="Manning G."/>
            <person name="Miller W.T."/>
            <person name="McGinnis W."/>
            <person name="Shapiro H."/>
            <person name="Tjian R."/>
            <person name="Grigoriev I.V."/>
            <person name="Rokhsar D."/>
        </authorList>
    </citation>
    <scope>NUCLEOTIDE SEQUENCE [LARGE SCALE GENOMIC DNA]</scope>
    <source>
        <strain evidence="11">MX1 / ATCC 50154</strain>
    </source>
</reference>
<dbReference type="EC" id="2.6.1.44" evidence="5"/>
<dbReference type="STRING" id="81824.A9V1F9"/>
<organism evidence="10 11">
    <name type="scientific">Monosiga brevicollis</name>
    <name type="common">Choanoflagellate</name>
    <dbReference type="NCBI Taxonomy" id="81824"/>
    <lineage>
        <taxon>Eukaryota</taxon>
        <taxon>Choanoflagellata</taxon>
        <taxon>Craspedida</taxon>
        <taxon>Salpingoecidae</taxon>
        <taxon>Monosiga</taxon>
    </lineage>
</organism>
<dbReference type="PANTHER" id="PTHR45688">
    <property type="match status" value="1"/>
</dbReference>
<dbReference type="Pfam" id="PF00202">
    <property type="entry name" value="Aminotran_3"/>
    <property type="match status" value="1"/>
</dbReference>
<proteinExistence type="inferred from homology"/>
<dbReference type="SUPFAM" id="SSF53383">
    <property type="entry name" value="PLP-dependent transferases"/>
    <property type="match status" value="1"/>
</dbReference>
<dbReference type="AlphaFoldDB" id="A9V1F9"/>
<evidence type="ECO:0000256" key="6">
    <source>
        <dbReference type="ARBA" id="ARBA00022576"/>
    </source>
</evidence>
<keyword evidence="6" id="KW-0032">Aminotransferase</keyword>